<dbReference type="Proteomes" id="UP001268610">
    <property type="component" value="Unassembled WGS sequence"/>
</dbReference>
<proteinExistence type="predicted"/>
<evidence type="ECO:0000313" key="2">
    <source>
        <dbReference type="Proteomes" id="UP001268610"/>
    </source>
</evidence>
<dbReference type="AlphaFoldDB" id="A0AAJ2LL71"/>
<comment type="caution">
    <text evidence="1">The sequence shown here is derived from an EMBL/GenBank/DDBJ whole genome shotgun (WGS) entry which is preliminary data.</text>
</comment>
<gene>
    <name evidence="1" type="ORF">RJJ65_26585</name>
</gene>
<evidence type="ECO:0000313" key="1">
    <source>
        <dbReference type="EMBL" id="MDR9776160.1"/>
    </source>
</evidence>
<dbReference type="Pfam" id="PF05284">
    <property type="entry name" value="DUF736"/>
    <property type="match status" value="1"/>
</dbReference>
<organism evidence="1 2">
    <name type="scientific">Rhizobium hidalgonense</name>
    <dbReference type="NCBI Taxonomy" id="1538159"/>
    <lineage>
        <taxon>Bacteria</taxon>
        <taxon>Pseudomonadati</taxon>
        <taxon>Pseudomonadota</taxon>
        <taxon>Alphaproteobacteria</taxon>
        <taxon>Hyphomicrobiales</taxon>
        <taxon>Rhizobiaceae</taxon>
        <taxon>Rhizobium/Agrobacterium group</taxon>
        <taxon>Rhizobium</taxon>
    </lineage>
</organism>
<name>A0AAJ2LL71_9HYPH</name>
<reference evidence="1" key="1">
    <citation type="submission" date="2023-04" db="EMBL/GenBank/DDBJ databases">
        <title>Genomic characterization of faba bean (Vicia faba) microsymbionts in Mexican soils.</title>
        <authorList>
            <person name="Rivera Orduna F.N."/>
            <person name="Guevara-Luna J."/>
            <person name="Yan J."/>
            <person name="Arroyo-Herrera I."/>
            <person name="Li Y."/>
            <person name="Vasquez-Murrieta M.S."/>
            <person name="Wang E.T."/>
        </authorList>
    </citation>
    <scope>NUCLEOTIDE SEQUENCE</scope>
    <source>
        <strain evidence="1">CH26</strain>
    </source>
</reference>
<dbReference type="EMBL" id="JAVLSF010000020">
    <property type="protein sequence ID" value="MDR9776160.1"/>
    <property type="molecule type" value="Genomic_DNA"/>
</dbReference>
<sequence length="57" mass="6106">MLGGFSKGNRVLRSACGGNDYSPVKLDGSFANPIYASLVETGGDEMALIWSRRRVAN</sequence>
<dbReference type="InterPro" id="IPR007948">
    <property type="entry name" value="DUF736"/>
</dbReference>
<accession>A0AAJ2LL71</accession>
<protein>
    <submittedName>
        <fullName evidence="1">DUF736 family protein</fullName>
    </submittedName>
</protein>